<evidence type="ECO:0000256" key="1">
    <source>
        <dbReference type="SAM" id="SignalP"/>
    </source>
</evidence>
<keyword evidence="1" id="KW-0732">Signal</keyword>
<dbReference type="EMBL" id="LLXU01000126">
    <property type="protein sequence ID" value="KRG38030.1"/>
    <property type="molecule type" value="Genomic_DNA"/>
</dbReference>
<dbReference type="RefSeq" id="WP_057648889.1">
    <property type="nucleotide sequence ID" value="NZ_LLXU01000126.1"/>
</dbReference>
<dbReference type="STRING" id="676599.ARC20_15435"/>
<dbReference type="Proteomes" id="UP000051802">
    <property type="component" value="Unassembled WGS sequence"/>
</dbReference>
<protein>
    <submittedName>
        <fullName evidence="2">Protein tonB</fullName>
    </submittedName>
</protein>
<dbReference type="SUPFAM" id="SSF74653">
    <property type="entry name" value="TolA/TonB C-terminal domain"/>
    <property type="match status" value="1"/>
</dbReference>
<evidence type="ECO:0000313" key="3">
    <source>
        <dbReference type="Proteomes" id="UP000051802"/>
    </source>
</evidence>
<sequence>MAMKGIRRLALVLALGGALAPSMAMAGTGAGPGSVRKQIESSLVVAGDVYIETDGSVSRLDIDQEEKLPSGVVKLVRDNALQWKFQPVVREGHAVKAIAPMRLRVVAKKLDGDRYEIALRGVSFERYDAKDPQSVAYLKLDAPKYPTDAFRSNAAGTVYLVVKVGRDGKVEDVVAEQVNLRVIGSEGEMAQFRKLFADSAILASKRWTFRVPTEGEAASQPYWSVRIPVSYSLNRDPSEGQTYGQWISYVPGPRQVAPWSSTSDSANFAPDTLVDGGVYMADSRTPKLLTPLQGG</sequence>
<reference evidence="2 3" key="1">
    <citation type="submission" date="2015-10" db="EMBL/GenBank/DDBJ databases">
        <title>Genome sequencing and analysis of members of genus Stenotrophomonas.</title>
        <authorList>
            <person name="Patil P.P."/>
            <person name="Midha S."/>
            <person name="Patil P.B."/>
        </authorList>
    </citation>
    <scope>NUCLEOTIDE SEQUENCE [LARGE SCALE GENOMIC DNA]</scope>
    <source>
        <strain evidence="2 3">JCM 16536</strain>
    </source>
</reference>
<keyword evidence="3" id="KW-1185">Reference proteome</keyword>
<dbReference type="AlphaFoldDB" id="A0A0R0A8D4"/>
<evidence type="ECO:0000313" key="2">
    <source>
        <dbReference type="EMBL" id="KRG38030.1"/>
    </source>
</evidence>
<feature type="chain" id="PRO_5006390392" evidence="1">
    <location>
        <begin position="27"/>
        <end position="295"/>
    </location>
</feature>
<gene>
    <name evidence="2" type="ORF">ARC20_15435</name>
</gene>
<feature type="signal peptide" evidence="1">
    <location>
        <begin position="1"/>
        <end position="26"/>
    </location>
</feature>
<accession>A0A0R0A8D4</accession>
<organism evidence="2 3">
    <name type="scientific">Stenotrophomonas panacihumi</name>
    <dbReference type="NCBI Taxonomy" id="676599"/>
    <lineage>
        <taxon>Bacteria</taxon>
        <taxon>Pseudomonadati</taxon>
        <taxon>Pseudomonadota</taxon>
        <taxon>Gammaproteobacteria</taxon>
        <taxon>Lysobacterales</taxon>
        <taxon>Lysobacteraceae</taxon>
        <taxon>Stenotrophomonas</taxon>
    </lineage>
</organism>
<comment type="caution">
    <text evidence="2">The sequence shown here is derived from an EMBL/GenBank/DDBJ whole genome shotgun (WGS) entry which is preliminary data.</text>
</comment>
<dbReference type="Gene3D" id="3.30.1150.10">
    <property type="match status" value="1"/>
</dbReference>
<proteinExistence type="predicted"/>
<name>A0A0R0A8D4_9GAMM</name>